<feature type="domain" description="Putative endonuclease Z1" evidence="1">
    <location>
        <begin position="252"/>
        <end position="444"/>
    </location>
</feature>
<dbReference type="RefSeq" id="WP_034987060.1">
    <property type="nucleotide sequence ID" value="NZ_AYZF01000017.1"/>
</dbReference>
<evidence type="ECO:0000313" key="2">
    <source>
        <dbReference type="EMBL" id="KRN05507.1"/>
    </source>
</evidence>
<evidence type="ECO:0000259" key="1">
    <source>
        <dbReference type="Pfam" id="PF10593"/>
    </source>
</evidence>
<dbReference type="EMBL" id="AYZF01000017">
    <property type="protein sequence ID" value="KRN05507.1"/>
    <property type="molecule type" value="Genomic_DNA"/>
</dbReference>
<reference evidence="2 3" key="1">
    <citation type="journal article" date="2015" name="Genome Announc.">
        <title>Expanding the biotechnology potential of lactobacilli through comparative genomics of 213 strains and associated genera.</title>
        <authorList>
            <person name="Sun Z."/>
            <person name="Harris H.M."/>
            <person name="McCann A."/>
            <person name="Guo C."/>
            <person name="Argimon S."/>
            <person name="Zhang W."/>
            <person name="Yang X."/>
            <person name="Jeffery I.B."/>
            <person name="Cooney J.C."/>
            <person name="Kagawa T.F."/>
            <person name="Liu W."/>
            <person name="Song Y."/>
            <person name="Salvetti E."/>
            <person name="Wrobel A."/>
            <person name="Rasinkangas P."/>
            <person name="Parkhill J."/>
            <person name="Rea M.C."/>
            <person name="O'Sullivan O."/>
            <person name="Ritari J."/>
            <person name="Douillard F.P."/>
            <person name="Paul Ross R."/>
            <person name="Yang R."/>
            <person name="Briner A.E."/>
            <person name="Felis G.E."/>
            <person name="de Vos W.M."/>
            <person name="Barrangou R."/>
            <person name="Klaenhammer T.R."/>
            <person name="Caufield P.W."/>
            <person name="Cui Y."/>
            <person name="Zhang H."/>
            <person name="O'Toole P.W."/>
        </authorList>
    </citation>
    <scope>NUCLEOTIDE SEQUENCE [LARGE SCALE GENOMIC DNA]</scope>
    <source>
        <strain evidence="2 3">DSM 21376</strain>
    </source>
</reference>
<dbReference type="STRING" id="1423806.FD15_GL002063"/>
<dbReference type="Pfam" id="PF10593">
    <property type="entry name" value="Z1"/>
    <property type="match status" value="1"/>
</dbReference>
<dbReference type="Proteomes" id="UP000050961">
    <property type="component" value="Unassembled WGS sequence"/>
</dbReference>
<gene>
    <name evidence="2" type="ORF">FD15_GL002063</name>
</gene>
<sequence length="615" mass="70445">MIYLDEYLKQFEVKGQHELALSIKKTATEVGSKYLSQFDYISNKIGLLFGNIQSGKTGHMFGIASEAADRGFPYFLLLETDSNLLQQQTYSRAKRDLTEFVVCDENEEQKFRDHGSKPVMVVLKKNSRVLKSWVDRFKNSQMLKGNPLFILDDEADAVSLNTKINQKKQSTINKYLEMIRDTALSSIYLQVTGTPQSILLQTQQSNWNPMFTYYFNPGKDYLGGDFFFPNADKTPNFVQLIDERSPLKVAEDAVLRHLVVSAQVLLSGNKVSNCIVHPGIKQSDHESARNDIEKALIWWTFHHSDQNFIDNFKREYDLISPRKSIKQPYDKILNKVLVMLEKHLYSTIVLNGTTNDGSDEYETGCNFIIGGTNLGRGVTFGQLNTFIYTRTSKSPQADTMWQHSRMFGYDRDPGLISIYCSKRLYNLFAQINDTNNSIINQVRRGLKIKIAYPGDLKPTRSNVLDKSLLDILVGGSNHFPFEPQNDTYEQIEELLSNFTDTNPAQKVSLNFVIEVLKHIKTEKNFNMAGYINIIKSELASNSLEQGYLLVKRDRDITHGSRALLSPNDWDETNKHENSFVLTMYRVLGQKSKGWNGEKIWIPNIKLPKSKNFYII</sequence>
<name>A0A023CUU6_9LACO</name>
<evidence type="ECO:0000313" key="3">
    <source>
        <dbReference type="Proteomes" id="UP000050961"/>
    </source>
</evidence>
<dbReference type="AlphaFoldDB" id="A0A023CUU6"/>
<proteinExistence type="predicted"/>
<comment type="caution">
    <text evidence="2">The sequence shown here is derived from an EMBL/GenBank/DDBJ whole genome shotgun (WGS) entry which is preliminary data.</text>
</comment>
<dbReference type="eggNOG" id="COG0610">
    <property type="taxonomic scope" value="Bacteria"/>
</dbReference>
<keyword evidence="3" id="KW-1185">Reference proteome</keyword>
<dbReference type="OrthoDB" id="436461at2"/>
<protein>
    <recommendedName>
        <fullName evidence="1">Putative endonuclease Z1 domain-containing protein</fullName>
    </recommendedName>
</protein>
<dbReference type="InterPro" id="IPR018310">
    <property type="entry name" value="Put_endonuclease_Z1-dom"/>
</dbReference>
<accession>A0A023CUU6</accession>
<organism evidence="2 3">
    <name type="scientific">Liquorilactobacillus sucicola DSM 21376 = JCM 15457</name>
    <dbReference type="NCBI Taxonomy" id="1423806"/>
    <lineage>
        <taxon>Bacteria</taxon>
        <taxon>Bacillati</taxon>
        <taxon>Bacillota</taxon>
        <taxon>Bacilli</taxon>
        <taxon>Lactobacillales</taxon>
        <taxon>Lactobacillaceae</taxon>
        <taxon>Liquorilactobacillus</taxon>
    </lineage>
</organism>
<dbReference type="PATRIC" id="fig|1423806.3.peg.2101"/>